<evidence type="ECO:0000313" key="2">
    <source>
        <dbReference type="EMBL" id="AEG19068.1"/>
    </source>
</evidence>
<dbReference type="HOGENOM" id="CLU_118415_0_0_2"/>
<dbReference type="InterPro" id="IPR003901">
    <property type="entry name" value="Me_CoM_Rdtase_D"/>
</dbReference>
<evidence type="ECO:0000256" key="1">
    <source>
        <dbReference type="ARBA" id="ARBA00022994"/>
    </source>
</evidence>
<name>F6D2D6_METPW</name>
<keyword evidence="1" id="KW-0484">Methanogenesis</keyword>
<proteinExistence type="predicted"/>
<reference evidence="2 3" key="1">
    <citation type="journal article" date="2014" name="Int. J. Syst. Evol. Microbiol.">
        <title>Methanobacterium paludis sp. nov. and a novel strain of Methanobacterium lacus isolated from northern peatlands.</title>
        <authorList>
            <person name="Cadillo-Quiroz H."/>
            <person name="Brauer S.L."/>
            <person name="Goodson N."/>
            <person name="Yavitt J.B."/>
            <person name="Zinder S.H."/>
        </authorList>
    </citation>
    <scope>NUCLEOTIDE SEQUENCE [LARGE SCALE GENOMIC DNA]</scope>
    <source>
        <strain evidence="3">DSM 25820 / JCM 18151 / SWAN1</strain>
    </source>
</reference>
<dbReference type="GO" id="GO:0015948">
    <property type="term" value="P:methanogenesis"/>
    <property type="evidence" value="ECO:0007669"/>
    <property type="project" value="UniProtKB-KW"/>
</dbReference>
<dbReference type="Pfam" id="PF02505">
    <property type="entry name" value="MCR_D"/>
    <property type="match status" value="1"/>
</dbReference>
<organism evidence="2 3">
    <name type="scientific">Methanobacterium paludis (strain DSM 25820 / JCM 18151 / SWAN1)</name>
    <dbReference type="NCBI Taxonomy" id="868131"/>
    <lineage>
        <taxon>Archaea</taxon>
        <taxon>Methanobacteriati</taxon>
        <taxon>Methanobacteriota</taxon>
        <taxon>Methanomada group</taxon>
        <taxon>Methanobacteria</taxon>
        <taxon>Methanobacteriales</taxon>
        <taxon>Methanobacteriaceae</taxon>
        <taxon>Methanobacterium</taxon>
    </lineage>
</organism>
<sequence>MDIEIFPHRLLSADTTERLLNDLDKVAGVKRMVLHGQRLPPEAGNPDRRIIIVKGEEVDLQVKTGRVLMEIDGEETIDEIREICEDNLPFGYNIHMGLFIRKQKTVTDQIKYGDKLDEVPEEMIGLTDQNAKLSERAKILKRKK</sequence>
<accession>F6D2D6</accession>
<dbReference type="KEGG" id="mew:MSWAN_2059"/>
<keyword evidence="3" id="KW-1185">Reference proteome</keyword>
<dbReference type="STRING" id="868131.MSWAN_2059"/>
<dbReference type="GeneID" id="10669577"/>
<gene>
    <name evidence="2" type="ordered locus">MSWAN_2059</name>
</gene>
<dbReference type="NCBIfam" id="TIGR03260">
    <property type="entry name" value="met_CoM_red_D"/>
    <property type="match status" value="1"/>
</dbReference>
<dbReference type="OrthoDB" id="109281at2157"/>
<dbReference type="eggNOG" id="arCOG04859">
    <property type="taxonomic scope" value="Archaea"/>
</dbReference>
<protein>
    <submittedName>
        <fullName evidence="2">Methyl-coenzyme M reductase operon protein D</fullName>
    </submittedName>
</protein>
<dbReference type="EMBL" id="CP002772">
    <property type="protein sequence ID" value="AEG19068.1"/>
    <property type="molecule type" value="Genomic_DNA"/>
</dbReference>
<dbReference type="AlphaFoldDB" id="F6D2D6"/>
<dbReference type="PIRSF" id="PIRSF005636">
    <property type="entry name" value="McrD"/>
    <property type="match status" value="1"/>
</dbReference>
<dbReference type="Proteomes" id="UP000009231">
    <property type="component" value="Chromosome"/>
</dbReference>
<dbReference type="RefSeq" id="WP_013826567.1">
    <property type="nucleotide sequence ID" value="NC_015574.1"/>
</dbReference>
<evidence type="ECO:0000313" key="3">
    <source>
        <dbReference type="Proteomes" id="UP000009231"/>
    </source>
</evidence>